<evidence type="ECO:0000256" key="7">
    <source>
        <dbReference type="ARBA" id="ARBA00022927"/>
    </source>
</evidence>
<keyword evidence="8 18" id="KW-1133">Transmembrane helix</keyword>
<comment type="subunit">
    <text evidence="12">Interacts with the Sec translocase complex via SecD. Specifically interacts with transmembrane segments of nascent integral membrane proteins during membrane integration.</text>
</comment>
<comment type="function">
    <text evidence="11">Required for the insertion and/or proper folding and/or complex formation of integral membrane proteins into the membrane. Involved in integration of membrane proteins that insert both dependently and independently of the Sec translocase complex, as well as at least some lipoproteins. Aids folding of multispanning membrane proteins.</text>
</comment>
<comment type="subcellular location">
    <subcellularLocation>
        <location evidence="1">Cell membrane</location>
        <topology evidence="1">Multi-pass membrane protein</topology>
    </subcellularLocation>
    <subcellularLocation>
        <location evidence="16">Membrane</location>
        <topology evidence="16">Multi-pass membrane protein</topology>
    </subcellularLocation>
</comment>
<dbReference type="Proteomes" id="UP000256485">
    <property type="component" value="Unassembled WGS sequence"/>
</dbReference>
<gene>
    <name evidence="20" type="ORF">DFJ64_1896</name>
</gene>
<evidence type="ECO:0000256" key="9">
    <source>
        <dbReference type="ARBA" id="ARBA00023136"/>
    </source>
</evidence>
<keyword evidence="6 16" id="KW-0812">Transmembrane</keyword>
<keyword evidence="10" id="KW-0143">Chaperone</keyword>
<keyword evidence="4" id="KW-0813">Transport</keyword>
<evidence type="ECO:0000256" key="15">
    <source>
        <dbReference type="ARBA" id="ARBA00033342"/>
    </source>
</evidence>
<dbReference type="RefSeq" id="WP_115850119.1">
    <property type="nucleotide sequence ID" value="NZ_QTUC01000001.1"/>
</dbReference>
<evidence type="ECO:0000256" key="14">
    <source>
        <dbReference type="ARBA" id="ARBA00033245"/>
    </source>
</evidence>
<dbReference type="GO" id="GO:0051205">
    <property type="term" value="P:protein insertion into membrane"/>
    <property type="evidence" value="ECO:0007669"/>
    <property type="project" value="TreeGrafter"/>
</dbReference>
<evidence type="ECO:0000256" key="4">
    <source>
        <dbReference type="ARBA" id="ARBA00022448"/>
    </source>
</evidence>
<keyword evidence="7" id="KW-0653">Protein transport</keyword>
<comment type="similarity">
    <text evidence="2">Belongs to the OXA1/ALB3/YidC family. Type 1 subfamily.</text>
</comment>
<evidence type="ECO:0000256" key="3">
    <source>
        <dbReference type="ARBA" id="ARBA00015325"/>
    </source>
</evidence>
<keyword evidence="5" id="KW-1003">Cell membrane</keyword>
<dbReference type="CDD" id="cd20070">
    <property type="entry name" value="5TM_YidC_Alb3"/>
    <property type="match status" value="1"/>
</dbReference>
<dbReference type="GO" id="GO:0005886">
    <property type="term" value="C:plasma membrane"/>
    <property type="evidence" value="ECO:0007669"/>
    <property type="project" value="UniProtKB-SubCell"/>
</dbReference>
<dbReference type="InterPro" id="IPR001708">
    <property type="entry name" value="YidC/ALB3/OXA1/COX18"/>
</dbReference>
<proteinExistence type="inferred from homology"/>
<evidence type="ECO:0000256" key="16">
    <source>
        <dbReference type="RuleBase" id="RU003945"/>
    </source>
</evidence>
<evidence type="ECO:0000256" key="8">
    <source>
        <dbReference type="ARBA" id="ARBA00022989"/>
    </source>
</evidence>
<feature type="transmembrane region" description="Helical" evidence="18">
    <location>
        <begin position="12"/>
        <end position="30"/>
    </location>
</feature>
<feature type="transmembrane region" description="Helical" evidence="18">
    <location>
        <begin position="165"/>
        <end position="189"/>
    </location>
</feature>
<evidence type="ECO:0000256" key="12">
    <source>
        <dbReference type="ARBA" id="ARBA00026028"/>
    </source>
</evidence>
<evidence type="ECO:0000313" key="21">
    <source>
        <dbReference type="Proteomes" id="UP000256485"/>
    </source>
</evidence>
<organism evidence="20 21">
    <name type="scientific">Thermasporomyces composti</name>
    <dbReference type="NCBI Taxonomy" id="696763"/>
    <lineage>
        <taxon>Bacteria</taxon>
        <taxon>Bacillati</taxon>
        <taxon>Actinomycetota</taxon>
        <taxon>Actinomycetes</taxon>
        <taxon>Propionibacteriales</taxon>
        <taxon>Nocardioidaceae</taxon>
        <taxon>Thermasporomyces</taxon>
    </lineage>
</organism>
<evidence type="ECO:0000256" key="13">
    <source>
        <dbReference type="ARBA" id="ARBA00031538"/>
    </source>
</evidence>
<dbReference type="NCBIfam" id="NF002350">
    <property type="entry name" value="PRK01315.1"/>
    <property type="match status" value="1"/>
</dbReference>
<evidence type="ECO:0000256" key="10">
    <source>
        <dbReference type="ARBA" id="ARBA00023186"/>
    </source>
</evidence>
<dbReference type="GO" id="GO:0015031">
    <property type="term" value="P:protein transport"/>
    <property type="evidence" value="ECO:0007669"/>
    <property type="project" value="UniProtKB-KW"/>
</dbReference>
<dbReference type="AlphaFoldDB" id="A0A3D9V429"/>
<reference evidence="20 21" key="1">
    <citation type="submission" date="2018-08" db="EMBL/GenBank/DDBJ databases">
        <title>Sequencing the genomes of 1000 actinobacteria strains.</title>
        <authorList>
            <person name="Klenk H.-P."/>
        </authorList>
    </citation>
    <scope>NUCLEOTIDE SEQUENCE [LARGE SCALE GENOMIC DNA]</scope>
    <source>
        <strain evidence="20 21">DSM 22891</strain>
    </source>
</reference>
<feature type="region of interest" description="Disordered" evidence="17">
    <location>
        <begin position="266"/>
        <end position="320"/>
    </location>
</feature>
<evidence type="ECO:0000256" key="6">
    <source>
        <dbReference type="ARBA" id="ARBA00022692"/>
    </source>
</evidence>
<dbReference type="OrthoDB" id="9780552at2"/>
<dbReference type="GO" id="GO:0032977">
    <property type="term" value="F:membrane insertase activity"/>
    <property type="evidence" value="ECO:0007669"/>
    <property type="project" value="InterPro"/>
</dbReference>
<feature type="domain" description="Membrane insertase YidC/Oxa/ALB C-terminal" evidence="19">
    <location>
        <begin position="38"/>
        <end position="248"/>
    </location>
</feature>
<dbReference type="EMBL" id="QTUC01000001">
    <property type="protein sequence ID" value="REF36488.1"/>
    <property type="molecule type" value="Genomic_DNA"/>
</dbReference>
<evidence type="ECO:0000259" key="19">
    <source>
        <dbReference type="Pfam" id="PF02096"/>
    </source>
</evidence>
<dbReference type="InterPro" id="IPR028055">
    <property type="entry name" value="YidC/Oxa/ALB_C"/>
</dbReference>
<evidence type="ECO:0000256" key="5">
    <source>
        <dbReference type="ARBA" id="ARBA00022475"/>
    </source>
</evidence>
<keyword evidence="9 18" id="KW-0472">Membrane</keyword>
<evidence type="ECO:0000256" key="1">
    <source>
        <dbReference type="ARBA" id="ARBA00004651"/>
    </source>
</evidence>
<accession>A0A3D9V429</accession>
<comment type="caution">
    <text evidence="20">The sequence shown here is derived from an EMBL/GenBank/DDBJ whole genome shotgun (WGS) entry which is preliminary data.</text>
</comment>
<dbReference type="PANTHER" id="PTHR12428:SF65">
    <property type="entry name" value="CYTOCHROME C OXIDASE ASSEMBLY PROTEIN COX18, MITOCHONDRIAL"/>
    <property type="match status" value="1"/>
</dbReference>
<dbReference type="Pfam" id="PF02096">
    <property type="entry name" value="60KD_IMP"/>
    <property type="match status" value="1"/>
</dbReference>
<sequence length="320" mass="35604">MSWYDAILSPLYDIVSFIMRAFHALFAPLLGPDSGWTWVLSIVGLVVVIRTLLIPLFVRQIRASRNMALLQPKIKELQKKYGHDRERMGQELMKLYRETGTNPFSSCMPILLQSPIFIALFRVLDGAANGVVRGRGLNEELVESLRHATIFGAQISDRFIGAQTLNVQVVTVVLIVLMTVTTFTTQRQLMRKNMPPEALTGPFAQQQKIILYVFPLAFAVGGVSFPVGVLIYWFTSNVWTMGQQFWVIRRNPAPGTPAYEAYQRRKNRKAARKGLAAVPGGAQNGSGPAVDGGTSKTGAAPKPVKRVQPQRLPRSKRKGR</sequence>
<protein>
    <recommendedName>
        <fullName evidence="3">Membrane protein insertase YidC</fullName>
    </recommendedName>
    <alternativeName>
        <fullName evidence="15">Foldase YidC</fullName>
    </alternativeName>
    <alternativeName>
        <fullName evidence="14">Membrane integrase YidC</fullName>
    </alternativeName>
    <alternativeName>
        <fullName evidence="13">Membrane protein YidC</fullName>
    </alternativeName>
</protein>
<dbReference type="NCBIfam" id="TIGR03592">
    <property type="entry name" value="yidC_oxa1_cterm"/>
    <property type="match status" value="1"/>
</dbReference>
<feature type="transmembrane region" description="Helical" evidence="18">
    <location>
        <begin position="209"/>
        <end position="234"/>
    </location>
</feature>
<evidence type="ECO:0000256" key="2">
    <source>
        <dbReference type="ARBA" id="ARBA00010527"/>
    </source>
</evidence>
<evidence type="ECO:0000256" key="18">
    <source>
        <dbReference type="SAM" id="Phobius"/>
    </source>
</evidence>
<feature type="transmembrane region" description="Helical" evidence="18">
    <location>
        <begin position="36"/>
        <end position="58"/>
    </location>
</feature>
<dbReference type="PANTHER" id="PTHR12428">
    <property type="entry name" value="OXA1"/>
    <property type="match status" value="1"/>
</dbReference>
<name>A0A3D9V429_THECX</name>
<dbReference type="InterPro" id="IPR047196">
    <property type="entry name" value="YidC_ALB_C"/>
</dbReference>
<evidence type="ECO:0000313" key="20">
    <source>
        <dbReference type="EMBL" id="REF36488.1"/>
    </source>
</evidence>
<keyword evidence="21" id="KW-1185">Reference proteome</keyword>
<evidence type="ECO:0000256" key="17">
    <source>
        <dbReference type="SAM" id="MobiDB-lite"/>
    </source>
</evidence>
<evidence type="ECO:0000256" key="11">
    <source>
        <dbReference type="ARBA" id="ARBA00025034"/>
    </source>
</evidence>